<dbReference type="Pfam" id="PF00078">
    <property type="entry name" value="RVT_1"/>
    <property type="match status" value="1"/>
</dbReference>
<evidence type="ECO:0000256" key="1">
    <source>
        <dbReference type="SAM" id="Coils"/>
    </source>
</evidence>
<dbReference type="Gene3D" id="3.30.70.270">
    <property type="match status" value="1"/>
</dbReference>
<organism evidence="3">
    <name type="scientific">marine sediment metagenome</name>
    <dbReference type="NCBI Taxonomy" id="412755"/>
    <lineage>
        <taxon>unclassified sequences</taxon>
        <taxon>metagenomes</taxon>
        <taxon>ecological metagenomes</taxon>
    </lineage>
</organism>
<evidence type="ECO:0000313" key="3">
    <source>
        <dbReference type="EMBL" id="GAF94759.1"/>
    </source>
</evidence>
<dbReference type="InterPro" id="IPR043502">
    <property type="entry name" value="DNA/RNA_pol_sf"/>
</dbReference>
<proteinExistence type="predicted"/>
<dbReference type="InterPro" id="IPR043128">
    <property type="entry name" value="Rev_trsase/Diguanyl_cyclase"/>
</dbReference>
<sequence length="165" mass="18666">EFALDGKVLNLIKLWLKAGVMNEGEIEETTVGTPQGGVISPLLANIYLHEMDEQVTRLYGVRMVRYADDVVILCKTKEKAESTMKQVEEILTGLKLRLNKKKTKIVNMNQESFGFLGFKFKRVSGKLIVTPGEEAIRKFKDSVRAVTNRRQPVKPKEMIGRLNSV</sequence>
<dbReference type="SUPFAM" id="SSF56672">
    <property type="entry name" value="DNA/RNA polymerases"/>
    <property type="match status" value="1"/>
</dbReference>
<reference evidence="3" key="1">
    <citation type="journal article" date="2014" name="Front. Microbiol.">
        <title>High frequency of phylogenetically diverse reductive dehalogenase-homologous genes in deep subseafloor sedimentary metagenomes.</title>
        <authorList>
            <person name="Kawai M."/>
            <person name="Futagami T."/>
            <person name="Toyoda A."/>
            <person name="Takaki Y."/>
            <person name="Nishi S."/>
            <person name="Hori S."/>
            <person name="Arai W."/>
            <person name="Tsubouchi T."/>
            <person name="Morono Y."/>
            <person name="Uchiyama I."/>
            <person name="Ito T."/>
            <person name="Fujiyama A."/>
            <person name="Inagaki F."/>
            <person name="Takami H."/>
        </authorList>
    </citation>
    <scope>NUCLEOTIDE SEQUENCE</scope>
    <source>
        <strain evidence="3">Expedition CK06-06</strain>
    </source>
</reference>
<name>X0TNE5_9ZZZZ</name>
<dbReference type="AlphaFoldDB" id="X0TNE5"/>
<dbReference type="InterPro" id="IPR051083">
    <property type="entry name" value="GrpII_Intron_Splice-Mob/Def"/>
</dbReference>
<evidence type="ECO:0000259" key="2">
    <source>
        <dbReference type="PROSITE" id="PS50878"/>
    </source>
</evidence>
<dbReference type="PANTHER" id="PTHR34047:SF8">
    <property type="entry name" value="PROTEIN YKFC"/>
    <property type="match status" value="1"/>
</dbReference>
<gene>
    <name evidence="3" type="ORF">S01H1_23111</name>
</gene>
<feature type="non-terminal residue" evidence="3">
    <location>
        <position position="165"/>
    </location>
</feature>
<dbReference type="CDD" id="cd01651">
    <property type="entry name" value="RT_G2_intron"/>
    <property type="match status" value="1"/>
</dbReference>
<dbReference type="EMBL" id="BARS01013231">
    <property type="protein sequence ID" value="GAF94759.1"/>
    <property type="molecule type" value="Genomic_DNA"/>
</dbReference>
<accession>X0TNE5</accession>
<keyword evidence="1" id="KW-0175">Coiled coil</keyword>
<feature type="domain" description="Reverse transcriptase" evidence="2">
    <location>
        <begin position="1"/>
        <end position="120"/>
    </location>
</feature>
<feature type="coiled-coil region" evidence="1">
    <location>
        <begin position="77"/>
        <end position="111"/>
    </location>
</feature>
<dbReference type="PANTHER" id="PTHR34047">
    <property type="entry name" value="NUCLEAR INTRON MATURASE 1, MITOCHONDRIAL-RELATED"/>
    <property type="match status" value="1"/>
</dbReference>
<protein>
    <recommendedName>
        <fullName evidence="2">Reverse transcriptase domain-containing protein</fullName>
    </recommendedName>
</protein>
<feature type="non-terminal residue" evidence="3">
    <location>
        <position position="1"/>
    </location>
</feature>
<comment type="caution">
    <text evidence="3">The sequence shown here is derived from an EMBL/GenBank/DDBJ whole genome shotgun (WGS) entry which is preliminary data.</text>
</comment>
<dbReference type="PROSITE" id="PS50878">
    <property type="entry name" value="RT_POL"/>
    <property type="match status" value="1"/>
</dbReference>
<dbReference type="InterPro" id="IPR000477">
    <property type="entry name" value="RT_dom"/>
</dbReference>